<dbReference type="PANTHER" id="PTHR43479:SF11">
    <property type="entry name" value="ACREF_ENVCD OPERON REPRESSOR-RELATED"/>
    <property type="match status" value="1"/>
</dbReference>
<dbReference type="AlphaFoldDB" id="G5KB46"/>
<dbReference type="SUPFAM" id="SSF46689">
    <property type="entry name" value="Homeodomain-like"/>
    <property type="match status" value="1"/>
</dbReference>
<dbReference type="OrthoDB" id="9810250at2"/>
<evidence type="ECO:0000313" key="4">
    <source>
        <dbReference type="EMBL" id="EHI65465.1"/>
    </source>
</evidence>
<keyword evidence="5" id="KW-1185">Reference proteome</keyword>
<dbReference type="PANTHER" id="PTHR43479">
    <property type="entry name" value="ACREF/ENVCD OPERON REPRESSOR-RELATED"/>
    <property type="match status" value="1"/>
</dbReference>
<evidence type="ECO:0000313" key="5">
    <source>
        <dbReference type="Proteomes" id="UP000003217"/>
    </source>
</evidence>
<dbReference type="GO" id="GO:0003677">
    <property type="term" value="F:DNA binding"/>
    <property type="evidence" value="ECO:0007669"/>
    <property type="project" value="UniProtKB-UniRule"/>
</dbReference>
<keyword evidence="1 2" id="KW-0238">DNA-binding</keyword>
<dbReference type="Proteomes" id="UP000003217">
    <property type="component" value="Unassembled WGS sequence"/>
</dbReference>
<reference evidence="4 5" key="1">
    <citation type="journal article" date="2014" name="Int. J. Syst. Evol. Microbiol.">
        <title>Phylogenomics and the dynamic genome evolution of the genus Streptococcus.</title>
        <authorList>
            <consortium name="The Broad Institute Genome Sequencing Platform"/>
            <person name="Richards V.P."/>
            <person name="Palmer S.R."/>
            <person name="Pavinski Bitar P.D."/>
            <person name="Qin X."/>
            <person name="Weinstock G.M."/>
            <person name="Highlander S.K."/>
            <person name="Town C.D."/>
            <person name="Burne R.A."/>
            <person name="Stanhope M.J."/>
        </authorList>
    </citation>
    <scope>NUCLEOTIDE SEQUENCE [LARGE SCALE GENOMIC DNA]</scope>
    <source>
        <strain evidence="4 5">LQ 940-04</strain>
    </source>
</reference>
<protein>
    <submittedName>
        <fullName evidence="4">Transcriptional regulator, TetR family</fullName>
    </submittedName>
</protein>
<evidence type="ECO:0000259" key="3">
    <source>
        <dbReference type="PROSITE" id="PS50977"/>
    </source>
</evidence>
<name>G5KB46_9STRE</name>
<evidence type="ECO:0000256" key="2">
    <source>
        <dbReference type="PROSITE-ProRule" id="PRU00335"/>
    </source>
</evidence>
<dbReference type="InterPro" id="IPR009057">
    <property type="entry name" value="Homeodomain-like_sf"/>
</dbReference>
<dbReference type="PROSITE" id="PS50977">
    <property type="entry name" value="HTH_TETR_2"/>
    <property type="match status" value="1"/>
</dbReference>
<evidence type="ECO:0000256" key="1">
    <source>
        <dbReference type="ARBA" id="ARBA00023125"/>
    </source>
</evidence>
<feature type="DNA-binding region" description="H-T-H motif" evidence="2">
    <location>
        <begin position="36"/>
        <end position="55"/>
    </location>
</feature>
<dbReference type="InterPro" id="IPR001647">
    <property type="entry name" value="HTH_TetR"/>
</dbReference>
<dbReference type="RefSeq" id="WP_007895849.1">
    <property type="nucleotide sequence ID" value="NZ_AEUY02000005.1"/>
</dbReference>
<gene>
    <name evidence="4" type="ORF">STRPS_1565</name>
</gene>
<organism evidence="4 5">
    <name type="scientific">Streptococcus pseudoporcinus LQ 940-04</name>
    <dbReference type="NCBI Taxonomy" id="875093"/>
    <lineage>
        <taxon>Bacteria</taxon>
        <taxon>Bacillati</taxon>
        <taxon>Bacillota</taxon>
        <taxon>Bacilli</taxon>
        <taxon>Lactobacillales</taxon>
        <taxon>Streptococcaceae</taxon>
        <taxon>Streptococcus</taxon>
    </lineage>
</organism>
<dbReference type="GeneID" id="58556113"/>
<dbReference type="Gene3D" id="1.10.357.10">
    <property type="entry name" value="Tetracycline Repressor, domain 2"/>
    <property type="match status" value="1"/>
</dbReference>
<dbReference type="InterPro" id="IPR050624">
    <property type="entry name" value="HTH-type_Tx_Regulator"/>
</dbReference>
<sequence length="182" mass="21701">MTDREGRRKHQIRETKDSFRQALFQLLEKQTLDQIRVSHLSEKAGYARRTFYRHYLGPEDILREEAEQLALYLFTSLAGLDNPSFGDFVEHFFTFWEKEKRFLQILWRNQLFSLVYSSWANHITGSPLVQKRQFKNSYQQAYVMGGMFHLLQAWVEKGCKDSPGQMRHITRQIIKGLHEVKE</sequence>
<feature type="domain" description="HTH tetR-type" evidence="3">
    <location>
        <begin position="13"/>
        <end position="73"/>
    </location>
</feature>
<proteinExistence type="predicted"/>
<accession>G5KB46</accession>
<comment type="caution">
    <text evidence="4">The sequence shown here is derived from an EMBL/GenBank/DDBJ whole genome shotgun (WGS) entry which is preliminary data.</text>
</comment>
<dbReference type="EMBL" id="AEUY02000005">
    <property type="protein sequence ID" value="EHI65465.1"/>
    <property type="molecule type" value="Genomic_DNA"/>
</dbReference>